<feature type="compositionally biased region" description="Low complexity" evidence="1">
    <location>
        <begin position="461"/>
        <end position="471"/>
    </location>
</feature>
<feature type="compositionally biased region" description="Basic residues" evidence="1">
    <location>
        <begin position="1120"/>
        <end position="1132"/>
    </location>
</feature>
<gene>
    <name evidence="2" type="ORF">Agub_g4694</name>
</gene>
<feature type="compositionally biased region" description="Low complexity" evidence="1">
    <location>
        <begin position="1133"/>
        <end position="1147"/>
    </location>
</feature>
<feature type="compositionally biased region" description="Low complexity" evidence="1">
    <location>
        <begin position="84"/>
        <end position="102"/>
    </location>
</feature>
<feature type="region of interest" description="Disordered" evidence="1">
    <location>
        <begin position="1309"/>
        <end position="1337"/>
    </location>
</feature>
<feature type="compositionally biased region" description="Acidic residues" evidence="1">
    <location>
        <begin position="1421"/>
        <end position="1434"/>
    </location>
</feature>
<dbReference type="EMBL" id="BMAR01000006">
    <property type="protein sequence ID" value="GFR43597.1"/>
    <property type="molecule type" value="Genomic_DNA"/>
</dbReference>
<feature type="compositionally biased region" description="Polar residues" evidence="1">
    <location>
        <begin position="184"/>
        <end position="202"/>
    </location>
</feature>
<feature type="region of interest" description="Disordered" evidence="1">
    <location>
        <begin position="22"/>
        <end position="246"/>
    </location>
</feature>
<feature type="compositionally biased region" description="Low complexity" evidence="1">
    <location>
        <begin position="142"/>
        <end position="158"/>
    </location>
</feature>
<feature type="compositionally biased region" description="Polar residues" evidence="1">
    <location>
        <begin position="361"/>
        <end position="373"/>
    </location>
</feature>
<feature type="compositionally biased region" description="Low complexity" evidence="1">
    <location>
        <begin position="1096"/>
        <end position="1119"/>
    </location>
</feature>
<feature type="compositionally biased region" description="Polar residues" evidence="1">
    <location>
        <begin position="22"/>
        <end position="53"/>
    </location>
</feature>
<feature type="region of interest" description="Disordered" evidence="1">
    <location>
        <begin position="837"/>
        <end position="880"/>
    </location>
</feature>
<comment type="caution">
    <text evidence="2">The sequence shown here is derived from an EMBL/GenBank/DDBJ whole genome shotgun (WGS) entry which is preliminary data.</text>
</comment>
<feature type="compositionally biased region" description="Low complexity" evidence="1">
    <location>
        <begin position="1066"/>
        <end position="1077"/>
    </location>
</feature>
<feature type="compositionally biased region" description="Low complexity" evidence="1">
    <location>
        <begin position="594"/>
        <end position="618"/>
    </location>
</feature>
<dbReference type="PANTHER" id="PTHR14383:SF5">
    <property type="entry name" value="RUN DOMAIN-CONTAINING PROTEIN"/>
    <property type="match status" value="1"/>
</dbReference>
<feature type="compositionally biased region" description="Low complexity" evidence="1">
    <location>
        <begin position="299"/>
        <end position="325"/>
    </location>
</feature>
<feature type="compositionally biased region" description="Basic residues" evidence="1">
    <location>
        <begin position="1319"/>
        <end position="1328"/>
    </location>
</feature>
<dbReference type="PANTHER" id="PTHR14383">
    <property type="entry name" value="SWAP-70 RECOMBINASE"/>
    <property type="match status" value="1"/>
</dbReference>
<dbReference type="Proteomes" id="UP001054857">
    <property type="component" value="Unassembled WGS sequence"/>
</dbReference>
<accession>A0AAD3HJZ1</accession>
<feature type="compositionally biased region" description="Pro residues" evidence="1">
    <location>
        <begin position="472"/>
        <end position="483"/>
    </location>
</feature>
<organism evidence="2 3">
    <name type="scientific">Astrephomene gubernaculifera</name>
    <dbReference type="NCBI Taxonomy" id="47775"/>
    <lineage>
        <taxon>Eukaryota</taxon>
        <taxon>Viridiplantae</taxon>
        <taxon>Chlorophyta</taxon>
        <taxon>core chlorophytes</taxon>
        <taxon>Chlorophyceae</taxon>
        <taxon>CS clade</taxon>
        <taxon>Chlamydomonadales</taxon>
        <taxon>Astrephomenaceae</taxon>
        <taxon>Astrephomene</taxon>
    </lineage>
</organism>
<name>A0AAD3HJZ1_9CHLO</name>
<feature type="compositionally biased region" description="Low complexity" evidence="1">
    <location>
        <begin position="846"/>
        <end position="867"/>
    </location>
</feature>
<feature type="region of interest" description="Disordered" evidence="1">
    <location>
        <begin position="298"/>
        <end position="325"/>
    </location>
</feature>
<keyword evidence="3" id="KW-1185">Reference proteome</keyword>
<feature type="region of interest" description="Disordered" evidence="1">
    <location>
        <begin position="1007"/>
        <end position="1077"/>
    </location>
</feature>
<feature type="compositionally biased region" description="Gly residues" evidence="1">
    <location>
        <begin position="209"/>
        <end position="220"/>
    </location>
</feature>
<feature type="compositionally biased region" description="Low complexity" evidence="1">
    <location>
        <begin position="438"/>
        <end position="449"/>
    </location>
</feature>
<sequence>MAWGPSGSSSLQLIVNAQPQIATSNAATPQRSPSSSADALMAQSQPGNRNRSATPGRVSRLTAQRGTPLGPVPRQLGVNNMPTSSLPPSTAALGSPLAAAKARPTSAVPGGSHGGSTHPAGAGPQSAPGTTTGELASPPEPSSISAASADAIAPMAPSTTTASPGNAQGGGSGAVLGDRKVMPSINNSGPVRPSQQTRSLSHPRSARGMPGGVWGTGLGGAVSPVGGMQGQPGQASNSPRSQLGGADARSIGVGAGAMSGVAVLGTAVGLGPMPGSGGGGAAAWSQALGLPAPTVSACQLSQPRPLRPSSSRRTGAPPQSSPYQYSPTTAAAAAAAAAALNAGVVDTYGAAAVMNGLTKSLSHPRTSLDASGHSTGGGMYGRPRSGGGTTTRPSSAVPASHASSGSPSQPPSGASAAAAASSLGRPTTPRRPLSAHHSSFNARSGASSSPRNGTGTGMSDAAPAALGGLLDPPFPAPGLPPQLPGYSAGQQPHRLGFGRGGSDRALHRNSSSGGHTSLDGLPVGPSKLHRAATEQGDEAGVERRTASGDVRLGGTAPGDDVVLTPRGGGGGASSSGETTSAALGNRPSCFSLHQQQQQQQQQLAALQDSGQRLQQLQQVPPRGGSQQPQRASELRLSQPQPQPPHPQHRQTGAGGASVHDETAFGSPQSPVRLALSNPSPHPTAPAYSPLQPAVRPLMSWTGAGGTSSGMGSPQRPASPANMVLSPTGPVGVIGSRPSTPTNMPATAAAYHFPSVAFPPNHPGVPAHVQALLQPVLSGQAAAGAGAAGSPQEQAASVTAAAVLAAAAGGVAAAAVAAVADLRSWLSSSIRSASFSEGLALPHGGSPQQQQQPQPAAAALQQQQQQAHQHQHQHRLTPGSATAAAAAAAIAGRPYVVSKLGLNLAKLPPGRRSTDPEDAVSLSHYPFPLPGAHYSPSGASSQPQLSVSGFGSGPNGALAPLNLPATSAPASGLLPTPTAALRGTLSPSVQQPFYYHPQQLQQLQQLQPLPQPQQQQQQQQVQAAQQPQPQLQQQMQQQEQTPPQQLQQHQPQQEEPPLQESVDEQQDPQQQQQQQQQQRLQEQQQVAQQQEEEEARVQQQQEEQQQQQQSQEQSEQQRPQSHSHQHQKHRRQSKQQQPQSRQQQQQQRRQSRTLEGVVSLAAALTAAVVGLPSSYYISACVGGPPLEWDFPEGNTQGSPRRMPAGALGGAAWPAGWRSGGETAGSEGGLVRPSTARLADRISTPSNAAAPTRSRVGGGGGALRQQFWLEGSSQLLAASVQQSKPQLWVHNVPRPISEAPLWLARVADAPPSGWDTDSGPHPHHHHHHPHQPPCSRSYLEGLRAGSGAVEAALELEEQRAAEQQRAAAAAAAAAAQQGPGRVGAWRSRGDLARSNASSNTGRSGAGTGSTRRQLISSSSGGSSDEEEVDDEDEDDSTPAVAVVPERVRESVVSRGSRPNPRPPPVPRQQPVLQRKPRPPPAPRGRPAYGKVVRRGTGGGDAVPEDNE</sequence>
<feature type="region of interest" description="Disordered" evidence="1">
    <location>
        <begin position="1090"/>
        <end position="1151"/>
    </location>
</feature>
<reference evidence="2 3" key="1">
    <citation type="journal article" date="2021" name="Sci. Rep.">
        <title>Genome sequencing of the multicellular alga Astrephomene provides insights into convergent evolution of germ-soma differentiation.</title>
        <authorList>
            <person name="Yamashita S."/>
            <person name="Yamamoto K."/>
            <person name="Matsuzaki R."/>
            <person name="Suzuki S."/>
            <person name="Yamaguchi H."/>
            <person name="Hirooka S."/>
            <person name="Minakuchi Y."/>
            <person name="Miyagishima S."/>
            <person name="Kawachi M."/>
            <person name="Toyoda A."/>
            <person name="Nozaki H."/>
        </authorList>
    </citation>
    <scope>NUCLEOTIDE SEQUENCE [LARGE SCALE GENOMIC DNA]</scope>
    <source>
        <strain evidence="2 3">NIES-4017</strain>
    </source>
</reference>
<feature type="compositionally biased region" description="Low complexity" evidence="1">
    <location>
        <begin position="1007"/>
        <end position="1059"/>
    </location>
</feature>
<evidence type="ECO:0000313" key="2">
    <source>
        <dbReference type="EMBL" id="GFR43597.1"/>
    </source>
</evidence>
<evidence type="ECO:0000313" key="3">
    <source>
        <dbReference type="Proteomes" id="UP001054857"/>
    </source>
</evidence>
<protein>
    <submittedName>
        <fullName evidence="2">Uncharacterized protein</fullName>
    </submittedName>
</protein>
<evidence type="ECO:0000256" key="1">
    <source>
        <dbReference type="SAM" id="MobiDB-lite"/>
    </source>
</evidence>
<feature type="compositionally biased region" description="Low complexity" evidence="1">
    <location>
        <begin position="390"/>
        <end position="422"/>
    </location>
</feature>
<feature type="compositionally biased region" description="Gly residues" evidence="1">
    <location>
        <begin position="374"/>
        <end position="389"/>
    </location>
</feature>
<feature type="compositionally biased region" description="Low complexity" evidence="1">
    <location>
        <begin position="574"/>
        <end position="584"/>
    </location>
</feature>
<proteinExistence type="predicted"/>
<feature type="compositionally biased region" description="Polar residues" evidence="1">
    <location>
        <begin position="231"/>
        <end position="241"/>
    </location>
</feature>
<feature type="region of interest" description="Disordered" evidence="1">
    <location>
        <begin position="1369"/>
        <end position="1505"/>
    </location>
</feature>
<feature type="region of interest" description="Disordered" evidence="1">
    <location>
        <begin position="361"/>
        <end position="719"/>
    </location>
</feature>
<feature type="compositionally biased region" description="Low complexity" evidence="1">
    <location>
        <begin position="1390"/>
        <end position="1420"/>
    </location>
</feature>